<reference evidence="3" key="1">
    <citation type="submission" date="2020-10" db="EMBL/GenBank/DDBJ databases">
        <authorList>
            <person name="Gilroy R."/>
        </authorList>
    </citation>
    <scope>NUCLEOTIDE SEQUENCE</scope>
    <source>
        <strain evidence="3">CHK33-4379</strain>
    </source>
</reference>
<organism evidence="3 4">
    <name type="scientific">Candidatus Faeciplasma pullistercoris</name>
    <dbReference type="NCBI Taxonomy" id="2840800"/>
    <lineage>
        <taxon>Bacteria</taxon>
        <taxon>Bacillati</taxon>
        <taxon>Bacillota</taxon>
        <taxon>Clostridia</taxon>
        <taxon>Eubacteriales</taxon>
        <taxon>Oscillospiraceae</taxon>
        <taxon>Oscillospiraceae incertae sedis</taxon>
        <taxon>Candidatus Faeciplasma</taxon>
    </lineage>
</organism>
<sequence>MLLLFKAMELQNRFAPLPQKLHIAFCVFATVFFIFCYLRYRRLSDILWMLICDITLILQFYGDKYTALTVGVCEIILFAMMFLDYRKKKSAAKTAESEAKQPNESDGGKPDDLSDIQKAVRTERSKVVKDDNDVISSAFDPEDLEK</sequence>
<keyword evidence="2" id="KW-1133">Transmembrane helix</keyword>
<dbReference type="Proteomes" id="UP000824136">
    <property type="component" value="Unassembled WGS sequence"/>
</dbReference>
<accession>A0A9D1KKW4</accession>
<evidence type="ECO:0000256" key="2">
    <source>
        <dbReference type="SAM" id="Phobius"/>
    </source>
</evidence>
<evidence type="ECO:0000313" key="4">
    <source>
        <dbReference type="Proteomes" id="UP000824136"/>
    </source>
</evidence>
<proteinExistence type="predicted"/>
<dbReference type="AlphaFoldDB" id="A0A9D1KKW4"/>
<feature type="transmembrane region" description="Helical" evidence="2">
    <location>
        <begin position="67"/>
        <end position="85"/>
    </location>
</feature>
<dbReference type="EMBL" id="DVLL01000023">
    <property type="protein sequence ID" value="HIT59496.1"/>
    <property type="molecule type" value="Genomic_DNA"/>
</dbReference>
<feature type="region of interest" description="Disordered" evidence="1">
    <location>
        <begin position="94"/>
        <end position="146"/>
    </location>
</feature>
<feature type="compositionally biased region" description="Basic and acidic residues" evidence="1">
    <location>
        <begin position="95"/>
        <end position="112"/>
    </location>
</feature>
<feature type="transmembrane region" description="Helical" evidence="2">
    <location>
        <begin position="20"/>
        <end position="38"/>
    </location>
</feature>
<keyword evidence="2" id="KW-0472">Membrane</keyword>
<comment type="caution">
    <text evidence="3">The sequence shown here is derived from an EMBL/GenBank/DDBJ whole genome shotgun (WGS) entry which is preliminary data.</text>
</comment>
<protein>
    <submittedName>
        <fullName evidence="3">Uncharacterized protein</fullName>
    </submittedName>
</protein>
<gene>
    <name evidence="3" type="ORF">IAC39_07295</name>
</gene>
<reference evidence="3" key="2">
    <citation type="journal article" date="2021" name="PeerJ">
        <title>Extensive microbial diversity within the chicken gut microbiome revealed by metagenomics and culture.</title>
        <authorList>
            <person name="Gilroy R."/>
            <person name="Ravi A."/>
            <person name="Getino M."/>
            <person name="Pursley I."/>
            <person name="Horton D.L."/>
            <person name="Alikhan N.F."/>
            <person name="Baker D."/>
            <person name="Gharbi K."/>
            <person name="Hall N."/>
            <person name="Watson M."/>
            <person name="Adriaenssens E.M."/>
            <person name="Foster-Nyarko E."/>
            <person name="Jarju S."/>
            <person name="Secka A."/>
            <person name="Antonio M."/>
            <person name="Oren A."/>
            <person name="Chaudhuri R.R."/>
            <person name="La Ragione R."/>
            <person name="Hildebrand F."/>
            <person name="Pallen M.J."/>
        </authorList>
    </citation>
    <scope>NUCLEOTIDE SEQUENCE</scope>
    <source>
        <strain evidence="3">CHK33-4379</strain>
    </source>
</reference>
<evidence type="ECO:0000313" key="3">
    <source>
        <dbReference type="EMBL" id="HIT59496.1"/>
    </source>
</evidence>
<evidence type="ECO:0000256" key="1">
    <source>
        <dbReference type="SAM" id="MobiDB-lite"/>
    </source>
</evidence>
<name>A0A9D1KKW4_9FIRM</name>
<keyword evidence="2" id="KW-0812">Transmembrane</keyword>
<feature type="compositionally biased region" description="Basic and acidic residues" evidence="1">
    <location>
        <begin position="118"/>
        <end position="132"/>
    </location>
</feature>